<feature type="compositionally biased region" description="Basic and acidic residues" evidence="1">
    <location>
        <begin position="364"/>
        <end position="387"/>
    </location>
</feature>
<protein>
    <submittedName>
        <fullName evidence="2">Uncharacterized protein</fullName>
    </submittedName>
</protein>
<comment type="caution">
    <text evidence="2">The sequence shown here is derived from an EMBL/GenBank/DDBJ whole genome shotgun (WGS) entry which is preliminary data.</text>
</comment>
<evidence type="ECO:0000313" key="2">
    <source>
        <dbReference type="EMBL" id="OEJ86672.1"/>
    </source>
</evidence>
<sequence length="422" mass="48337">MANMSNQKSIQNEVQTLIVPEKDQDQYIKLGLKCVTPGLPRERLDEETQKQVAEVVQQQSLQIKNRAGTDHSQTPGNTEKESFDSISEQSDPSNKNSSKQLHANISAETNGSLKRKRIPAALDLKQQPEFFTKKIKSDKNIIQTATETKPNVSIKYVGYNDVPQYVQPAPYSAGACYNHPGYFQNDYLLMQQQYMLQQINYMNQNAAYAQQAYPQGEAMMTGYPTYITPLNNHLQYGNPLQYQNSQNQQMYQQPELPQTGLGKQQEGPRPLGDHQTREENEDKIDEADSEFKGIISINNDSFKFEFKTQNEETVGKLQTEINDLNREKFLRICEKTWNESYWLMKKREQFSNPTPSGLAANTEVSHKEEEKENHEDSENLVDDKENGKVTNDNQEDKKDDKNQQTEPQSEVSNSDETSNPEV</sequence>
<name>A0A1E5RIE7_HANUV</name>
<dbReference type="OrthoDB" id="3973324at2759"/>
<keyword evidence="3" id="KW-1185">Reference proteome</keyword>
<feature type="compositionally biased region" description="Basic and acidic residues" evidence="1">
    <location>
        <begin position="271"/>
        <end position="280"/>
    </location>
</feature>
<feature type="region of interest" description="Disordered" evidence="1">
    <location>
        <begin position="350"/>
        <end position="422"/>
    </location>
</feature>
<feature type="region of interest" description="Disordered" evidence="1">
    <location>
        <begin position="258"/>
        <end position="289"/>
    </location>
</feature>
<organism evidence="2 3">
    <name type="scientific">Hanseniaspora uvarum</name>
    <name type="common">Yeast</name>
    <name type="synonym">Kloeckera apiculata</name>
    <dbReference type="NCBI Taxonomy" id="29833"/>
    <lineage>
        <taxon>Eukaryota</taxon>
        <taxon>Fungi</taxon>
        <taxon>Dikarya</taxon>
        <taxon>Ascomycota</taxon>
        <taxon>Saccharomycotina</taxon>
        <taxon>Saccharomycetes</taxon>
        <taxon>Saccharomycodales</taxon>
        <taxon>Saccharomycodaceae</taxon>
        <taxon>Hanseniaspora</taxon>
    </lineage>
</organism>
<evidence type="ECO:0000313" key="3">
    <source>
        <dbReference type="Proteomes" id="UP000095358"/>
    </source>
</evidence>
<feature type="compositionally biased region" description="Polar residues" evidence="1">
    <location>
        <begin position="84"/>
        <end position="100"/>
    </location>
</feature>
<gene>
    <name evidence="2" type="ORF">AWRI3580_g2993</name>
</gene>
<dbReference type="EMBL" id="LPNN01000005">
    <property type="protein sequence ID" value="OEJ86672.1"/>
    <property type="molecule type" value="Genomic_DNA"/>
</dbReference>
<dbReference type="VEuPathDB" id="FungiDB:AWRI3580_g2993"/>
<feature type="compositionally biased region" description="Basic and acidic residues" evidence="1">
    <location>
        <begin position="394"/>
        <end position="403"/>
    </location>
</feature>
<evidence type="ECO:0000256" key="1">
    <source>
        <dbReference type="SAM" id="MobiDB-lite"/>
    </source>
</evidence>
<feature type="region of interest" description="Disordered" evidence="1">
    <location>
        <begin position="61"/>
        <end position="100"/>
    </location>
</feature>
<feature type="compositionally biased region" description="Polar residues" evidence="1">
    <location>
        <begin position="407"/>
        <end position="422"/>
    </location>
</feature>
<dbReference type="Proteomes" id="UP000095358">
    <property type="component" value="Unassembled WGS sequence"/>
</dbReference>
<accession>A0A1E5RIE7</accession>
<proteinExistence type="predicted"/>
<reference evidence="3" key="1">
    <citation type="journal article" date="2016" name="Genome Announc.">
        <title>Genome sequences of three species of Hanseniaspora isolated from spontaneous wine fermentations.</title>
        <authorList>
            <person name="Sternes P.R."/>
            <person name="Lee D."/>
            <person name="Kutyna D.R."/>
            <person name="Borneman A.R."/>
        </authorList>
    </citation>
    <scope>NUCLEOTIDE SEQUENCE [LARGE SCALE GENOMIC DNA]</scope>
    <source>
        <strain evidence="3">AWRI3580</strain>
    </source>
</reference>
<dbReference type="AlphaFoldDB" id="A0A1E5RIE7"/>